<evidence type="ECO:0000256" key="1">
    <source>
        <dbReference type="SAM" id="MobiDB-lite"/>
    </source>
</evidence>
<dbReference type="SUPFAM" id="SSF81296">
    <property type="entry name" value="E set domains"/>
    <property type="match status" value="1"/>
</dbReference>
<organism evidence="4 5">
    <name type="scientific">Mytilus edulis</name>
    <name type="common">Blue mussel</name>
    <dbReference type="NCBI Taxonomy" id="6550"/>
    <lineage>
        <taxon>Eukaryota</taxon>
        <taxon>Metazoa</taxon>
        <taxon>Spiralia</taxon>
        <taxon>Lophotrochozoa</taxon>
        <taxon>Mollusca</taxon>
        <taxon>Bivalvia</taxon>
        <taxon>Autobranchia</taxon>
        <taxon>Pteriomorphia</taxon>
        <taxon>Mytilida</taxon>
        <taxon>Mytiloidea</taxon>
        <taxon>Mytilidae</taxon>
        <taxon>Mytilinae</taxon>
        <taxon>Mytilus</taxon>
    </lineage>
</organism>
<dbReference type="GO" id="GO:0005886">
    <property type="term" value="C:plasma membrane"/>
    <property type="evidence" value="ECO:0007669"/>
    <property type="project" value="TreeGrafter"/>
</dbReference>
<feature type="region of interest" description="Disordered" evidence="1">
    <location>
        <begin position="469"/>
        <end position="513"/>
    </location>
</feature>
<dbReference type="InterPro" id="IPR013783">
    <property type="entry name" value="Ig-like_fold"/>
</dbReference>
<keyword evidence="2" id="KW-1133">Transmembrane helix</keyword>
<dbReference type="InterPro" id="IPR002909">
    <property type="entry name" value="IPT_dom"/>
</dbReference>
<reference evidence="4" key="1">
    <citation type="submission" date="2021-03" db="EMBL/GenBank/DDBJ databases">
        <authorList>
            <person name="Bekaert M."/>
        </authorList>
    </citation>
    <scope>NUCLEOTIDE SEQUENCE</scope>
</reference>
<evidence type="ECO:0000313" key="5">
    <source>
        <dbReference type="Proteomes" id="UP000683360"/>
    </source>
</evidence>
<dbReference type="GO" id="GO:0030334">
    <property type="term" value="P:regulation of cell migration"/>
    <property type="evidence" value="ECO:0007669"/>
    <property type="project" value="TreeGrafter"/>
</dbReference>
<dbReference type="Gene3D" id="2.60.40.10">
    <property type="entry name" value="Immunoglobulins"/>
    <property type="match status" value="1"/>
</dbReference>
<dbReference type="Pfam" id="PF01833">
    <property type="entry name" value="TIG"/>
    <property type="match status" value="1"/>
</dbReference>
<sequence>MNGSKLYVTNTSTIPPVGYLCYEDPFSPRGPYPNITQTIPCNQLGKYVIYYDNNGSDEASNIFLPVVELCYVAINGPVCYKPDLVNFTTSCAPEVYQVFPTSGPVNGGTVLTISGNYLGNVNDSISIDIGGVRCTNLTVQTPYTTEYQKTPRWQNNYIKCKTGISTMSRNMNRLKVVIDDLTVLTLNETFQYLPDPTFDISTEIPKALQSGGVTFTIRGEGFNNVGAITVDRVVKPCDVPDDTSTECETPQRLQNQTNYQTIEVHFDGVTIQVTIEYVDDPAFENFTDVYQYDKQSSIEIKGSNILTVARLEDYHIHIGLDGMCFITDISMYNITCLPPKSVPRTNNTDENTVHIIVNVIKIKVDIGDLQYKTETTTENSNTFVMVVGILAAGVVVTIIIGISAVLVLRRKKTKAANEFKMELIAKAEMIQQARREGLSERIENLRGEDGDPYTEPDESVYDEIHSDEENANDGYDELGQRSPKNPYNQLQQKRDYNPSQDEINADDELQTNKQSDYLNICEGYEKQISRNDPLFINQLQQVLKAKNSDKS</sequence>
<dbReference type="GO" id="GO:0002116">
    <property type="term" value="C:semaphorin receptor complex"/>
    <property type="evidence" value="ECO:0007669"/>
    <property type="project" value="TreeGrafter"/>
</dbReference>
<dbReference type="InterPro" id="IPR014756">
    <property type="entry name" value="Ig_E-set"/>
</dbReference>
<dbReference type="AlphaFoldDB" id="A0A8S3Q6G5"/>
<keyword evidence="2" id="KW-0472">Membrane</keyword>
<dbReference type="PANTHER" id="PTHR22625:SF70">
    <property type="entry name" value="PLEXIN A, ISOFORM A"/>
    <property type="match status" value="1"/>
</dbReference>
<comment type="caution">
    <text evidence="4">The sequence shown here is derived from an EMBL/GenBank/DDBJ whole genome shotgun (WGS) entry which is preliminary data.</text>
</comment>
<feature type="transmembrane region" description="Helical" evidence="2">
    <location>
        <begin position="383"/>
        <end position="408"/>
    </location>
</feature>
<dbReference type="PANTHER" id="PTHR22625">
    <property type="entry name" value="PLEXIN"/>
    <property type="match status" value="1"/>
</dbReference>
<dbReference type="GO" id="GO:0017154">
    <property type="term" value="F:semaphorin receptor activity"/>
    <property type="evidence" value="ECO:0007669"/>
    <property type="project" value="InterPro"/>
</dbReference>
<proteinExistence type="predicted"/>
<protein>
    <submittedName>
        <fullName evidence="4">PLXNB</fullName>
    </submittedName>
</protein>
<keyword evidence="5" id="KW-1185">Reference proteome</keyword>
<name>A0A8S3Q6G5_MYTED</name>
<gene>
    <name evidence="4" type="ORF">MEDL_6085</name>
</gene>
<dbReference type="OrthoDB" id="6197949at2759"/>
<evidence type="ECO:0000256" key="2">
    <source>
        <dbReference type="SAM" id="Phobius"/>
    </source>
</evidence>
<keyword evidence="2" id="KW-0812">Transmembrane</keyword>
<feature type="compositionally biased region" description="Polar residues" evidence="1">
    <location>
        <begin position="482"/>
        <end position="502"/>
    </location>
</feature>
<evidence type="ECO:0000313" key="4">
    <source>
        <dbReference type="EMBL" id="CAG2190838.1"/>
    </source>
</evidence>
<evidence type="ECO:0000259" key="3">
    <source>
        <dbReference type="Pfam" id="PF01833"/>
    </source>
</evidence>
<dbReference type="InterPro" id="IPR031148">
    <property type="entry name" value="Plexin"/>
</dbReference>
<accession>A0A8S3Q6G5</accession>
<dbReference type="CDD" id="cd00603">
    <property type="entry name" value="IPT_PCSR"/>
    <property type="match status" value="1"/>
</dbReference>
<dbReference type="Proteomes" id="UP000683360">
    <property type="component" value="Unassembled WGS sequence"/>
</dbReference>
<dbReference type="EMBL" id="CAJPWZ010000342">
    <property type="protein sequence ID" value="CAG2190838.1"/>
    <property type="molecule type" value="Genomic_DNA"/>
</dbReference>
<feature type="domain" description="IPT/TIG" evidence="3">
    <location>
        <begin position="93"/>
        <end position="192"/>
    </location>
</feature>